<dbReference type="Proteomes" id="UP000013086">
    <property type="component" value="Unassembled WGS sequence"/>
</dbReference>
<evidence type="ECO:0000313" key="2">
    <source>
        <dbReference type="Proteomes" id="UP000013086"/>
    </source>
</evidence>
<dbReference type="HOGENOM" id="CLU_2534922_0_0_6"/>
<dbReference type="OrthoDB" id="6685692at2"/>
<sequence length="83" mass="9966">MDIYKLSTYFQQGNSIEYIQQQLEINPDFIQRYLFVSSILNLIEEISARKTQQYLNQNIDSKNLENLSNVRNFFSRLRKKLSI</sequence>
<accession>N8NVU3</accession>
<evidence type="ECO:0000313" key="1">
    <source>
        <dbReference type="EMBL" id="ENU18300.1"/>
    </source>
</evidence>
<dbReference type="EMBL" id="APOH01000028">
    <property type="protein sequence ID" value="ENU18300.1"/>
    <property type="molecule type" value="Genomic_DNA"/>
</dbReference>
<reference evidence="1 2" key="1">
    <citation type="submission" date="2013-02" db="EMBL/GenBank/DDBJ databases">
        <title>The Genome Sequence of Acinetobacter sp. ANC 3994.</title>
        <authorList>
            <consortium name="The Broad Institute Genome Sequencing Platform"/>
            <consortium name="The Broad Institute Genome Sequencing Center for Infectious Disease"/>
            <person name="Cerqueira G."/>
            <person name="Feldgarden M."/>
            <person name="Courvalin P."/>
            <person name="Perichon B."/>
            <person name="Grillot-Courvalin C."/>
            <person name="Clermont D."/>
            <person name="Rocha E."/>
            <person name="Yoon E.-J."/>
            <person name="Nemec A."/>
            <person name="Walker B."/>
            <person name="Young S.K."/>
            <person name="Zeng Q."/>
            <person name="Gargeya S."/>
            <person name="Fitzgerald M."/>
            <person name="Haas B."/>
            <person name="Abouelleil A."/>
            <person name="Alvarado L."/>
            <person name="Arachchi H.M."/>
            <person name="Berlin A.M."/>
            <person name="Chapman S.B."/>
            <person name="Dewar J."/>
            <person name="Goldberg J."/>
            <person name="Griggs A."/>
            <person name="Gujja S."/>
            <person name="Hansen M."/>
            <person name="Howarth C."/>
            <person name="Imamovic A."/>
            <person name="Larimer J."/>
            <person name="McCowan C."/>
            <person name="Murphy C."/>
            <person name="Neiman D."/>
            <person name="Pearson M."/>
            <person name="Priest M."/>
            <person name="Roberts A."/>
            <person name="Saif S."/>
            <person name="Shea T."/>
            <person name="Sisk P."/>
            <person name="Sykes S."/>
            <person name="Wortman J."/>
            <person name="Nusbaum C."/>
            <person name="Birren B."/>
        </authorList>
    </citation>
    <scope>NUCLEOTIDE SEQUENCE [LARGE SCALE GENOMIC DNA]</scope>
    <source>
        <strain evidence="1 2">ANC 3994</strain>
    </source>
</reference>
<gene>
    <name evidence="1" type="ORF">F994_03423</name>
</gene>
<organism evidence="1 2">
    <name type="scientific">Acinetobacter bohemicus ANC 3994</name>
    <dbReference type="NCBI Taxonomy" id="1217715"/>
    <lineage>
        <taxon>Bacteria</taxon>
        <taxon>Pseudomonadati</taxon>
        <taxon>Pseudomonadota</taxon>
        <taxon>Gammaproteobacteria</taxon>
        <taxon>Moraxellales</taxon>
        <taxon>Moraxellaceae</taxon>
        <taxon>Acinetobacter</taxon>
    </lineage>
</organism>
<dbReference type="RefSeq" id="WP_004650110.1">
    <property type="nucleotide sequence ID" value="NZ_KB849168.1"/>
</dbReference>
<proteinExistence type="predicted"/>
<protein>
    <submittedName>
        <fullName evidence="1">Uncharacterized protein</fullName>
    </submittedName>
</protein>
<dbReference type="PATRIC" id="fig|1217715.3.peg.3349"/>
<dbReference type="AlphaFoldDB" id="N8NVU3"/>
<comment type="caution">
    <text evidence="1">The sequence shown here is derived from an EMBL/GenBank/DDBJ whole genome shotgun (WGS) entry which is preliminary data.</text>
</comment>
<name>N8NVU3_9GAMM</name>